<dbReference type="Proteomes" id="UP000231092">
    <property type="component" value="Unassembled WGS sequence"/>
</dbReference>
<dbReference type="PROSITE" id="PS00666">
    <property type="entry name" value="DHDPS_2"/>
    <property type="match status" value="1"/>
</dbReference>
<feature type="binding site" evidence="5">
    <location>
        <position position="207"/>
    </location>
    <ligand>
        <name>pyruvate</name>
        <dbReference type="ChEBI" id="CHEBI:15361"/>
    </ligand>
</feature>
<keyword evidence="1 3" id="KW-0456">Lyase</keyword>
<sequence>MNVKYITPAVTAFTSDFHVDMEANRQIYDHLIAGGMDGILILGSIGEFFAIPQEEKKRMIREALAYVDHRVTVYVGTGGTVFEECAELSRYALEQGADGVMVIPPYYFNLPDSAVLDFYDSLAGRIEGPLLLYNFPARTGYDLKPQVVLELARRRKNIVGIKDTVDVMGHTRALIQTVKKEFPDFLIYSGFDEFFSHNVISGGDGCIAGLSNFAPETASALAEAARKEDFGLLREYQMRIDRLMAVYDVGEQFIPIIKKAMVLCRVPMKSVCARPMQEATEGETRRLEQILKEEGLLP</sequence>
<dbReference type="SMART" id="SM01130">
    <property type="entry name" value="DHDPS"/>
    <property type="match status" value="1"/>
</dbReference>
<evidence type="ECO:0000256" key="4">
    <source>
        <dbReference type="PIRSR" id="PIRSR001365-1"/>
    </source>
</evidence>
<dbReference type="EMBL" id="PGET01000001">
    <property type="protein sequence ID" value="PJJ27679.1"/>
    <property type="molecule type" value="Genomic_DNA"/>
</dbReference>
<proteinExistence type="inferred from homology"/>
<dbReference type="GO" id="GO:0016829">
    <property type="term" value="F:lyase activity"/>
    <property type="evidence" value="ECO:0007669"/>
    <property type="project" value="UniProtKB-KW"/>
</dbReference>
<organism evidence="6 7">
    <name type="scientific">[Clostridium] celerecrescens 18A</name>
    <dbReference type="NCBI Taxonomy" id="1286362"/>
    <lineage>
        <taxon>Bacteria</taxon>
        <taxon>Bacillati</taxon>
        <taxon>Bacillota</taxon>
        <taxon>Clostridia</taxon>
        <taxon>Lachnospirales</taxon>
        <taxon>Lachnospiraceae</taxon>
        <taxon>Lacrimispora</taxon>
    </lineage>
</organism>
<dbReference type="PANTHER" id="PTHR12128">
    <property type="entry name" value="DIHYDRODIPICOLINATE SYNTHASE"/>
    <property type="match status" value="1"/>
</dbReference>
<dbReference type="Gene3D" id="3.20.20.70">
    <property type="entry name" value="Aldolase class I"/>
    <property type="match status" value="1"/>
</dbReference>
<dbReference type="PIRSF" id="PIRSF001365">
    <property type="entry name" value="DHDPS"/>
    <property type="match status" value="1"/>
</dbReference>
<evidence type="ECO:0000256" key="2">
    <source>
        <dbReference type="ARBA" id="ARBA00023270"/>
    </source>
</evidence>
<dbReference type="PRINTS" id="PR00146">
    <property type="entry name" value="DHPICSNTHASE"/>
</dbReference>
<accession>A0A2M8Z2L7</accession>
<evidence type="ECO:0000313" key="6">
    <source>
        <dbReference type="EMBL" id="PJJ27679.1"/>
    </source>
</evidence>
<dbReference type="InterPro" id="IPR020625">
    <property type="entry name" value="Schiff_base-form_aldolases_AS"/>
</dbReference>
<evidence type="ECO:0000256" key="3">
    <source>
        <dbReference type="PIRNR" id="PIRNR001365"/>
    </source>
</evidence>
<evidence type="ECO:0000313" key="7">
    <source>
        <dbReference type="Proteomes" id="UP000231092"/>
    </source>
</evidence>
<protein>
    <submittedName>
        <fullName evidence="6">4-hydroxy-tetrahydrodipicolinate synthase</fullName>
    </submittedName>
</protein>
<evidence type="ECO:0000256" key="5">
    <source>
        <dbReference type="PIRSR" id="PIRSR001365-2"/>
    </source>
</evidence>
<feature type="active site" description="Schiff-base intermediate with substrate" evidence="4">
    <location>
        <position position="162"/>
    </location>
</feature>
<comment type="similarity">
    <text evidence="3">Belongs to the DapA family.</text>
</comment>
<dbReference type="Pfam" id="PF00701">
    <property type="entry name" value="DHDPS"/>
    <property type="match status" value="1"/>
</dbReference>
<dbReference type="RefSeq" id="WP_100304286.1">
    <property type="nucleotide sequence ID" value="NZ_PGET01000001.1"/>
</dbReference>
<comment type="caution">
    <text evidence="6">The sequence shown here is derived from an EMBL/GenBank/DDBJ whole genome shotgun (WGS) entry which is preliminary data.</text>
</comment>
<evidence type="ECO:0000256" key="1">
    <source>
        <dbReference type="ARBA" id="ARBA00023239"/>
    </source>
</evidence>
<dbReference type="CDD" id="cd00408">
    <property type="entry name" value="DHDPS-like"/>
    <property type="match status" value="1"/>
</dbReference>
<name>A0A2M8Z2L7_9FIRM</name>
<dbReference type="SUPFAM" id="SSF51569">
    <property type="entry name" value="Aldolase"/>
    <property type="match status" value="1"/>
</dbReference>
<gene>
    <name evidence="6" type="ORF">H171_1149</name>
</gene>
<keyword evidence="2" id="KW-0704">Schiff base</keyword>
<dbReference type="PANTHER" id="PTHR12128:SF28">
    <property type="entry name" value="2-DEHYDRO-3-DEOXY-D-GLUCONATE ALDOLASE YAGE-RELATED"/>
    <property type="match status" value="1"/>
</dbReference>
<reference evidence="6 7" key="1">
    <citation type="submission" date="2017-11" db="EMBL/GenBank/DDBJ databases">
        <title>Understudied soil microbes with underappreciated capabilities: Untangling the Clostridium saccharolyticum group.</title>
        <authorList>
            <person name="Leschine S."/>
        </authorList>
    </citation>
    <scope>NUCLEOTIDE SEQUENCE [LARGE SCALE GENOMIC DNA]</scope>
    <source>
        <strain evidence="6 7">18A</strain>
    </source>
</reference>
<dbReference type="GO" id="GO:0005829">
    <property type="term" value="C:cytosol"/>
    <property type="evidence" value="ECO:0007669"/>
    <property type="project" value="TreeGrafter"/>
</dbReference>
<dbReference type="InterPro" id="IPR002220">
    <property type="entry name" value="DapA-like"/>
</dbReference>
<dbReference type="InterPro" id="IPR013785">
    <property type="entry name" value="Aldolase_TIM"/>
</dbReference>
<feature type="active site" description="Proton donor/acceptor" evidence="4">
    <location>
        <position position="133"/>
    </location>
</feature>
<dbReference type="AlphaFoldDB" id="A0A2M8Z2L7"/>
<dbReference type="OrthoDB" id="9782828at2"/>